<accession>A0ABQ7EA55</accession>
<organism evidence="1 2">
    <name type="scientific">Brassica cretica</name>
    <name type="common">Mustard</name>
    <dbReference type="NCBI Taxonomy" id="69181"/>
    <lineage>
        <taxon>Eukaryota</taxon>
        <taxon>Viridiplantae</taxon>
        <taxon>Streptophyta</taxon>
        <taxon>Embryophyta</taxon>
        <taxon>Tracheophyta</taxon>
        <taxon>Spermatophyta</taxon>
        <taxon>Magnoliopsida</taxon>
        <taxon>eudicotyledons</taxon>
        <taxon>Gunneridae</taxon>
        <taxon>Pentapetalae</taxon>
        <taxon>rosids</taxon>
        <taxon>malvids</taxon>
        <taxon>Brassicales</taxon>
        <taxon>Brassicaceae</taxon>
        <taxon>Brassiceae</taxon>
        <taxon>Brassica</taxon>
    </lineage>
</organism>
<keyword evidence="2" id="KW-1185">Reference proteome</keyword>
<reference evidence="1 2" key="1">
    <citation type="journal article" date="2020" name="BMC Genomics">
        <title>Intraspecific diversification of the crop wild relative Brassica cretica Lam. using demographic model selection.</title>
        <authorList>
            <person name="Kioukis A."/>
            <person name="Michalopoulou V.A."/>
            <person name="Briers L."/>
            <person name="Pirintsos S."/>
            <person name="Studholme D.J."/>
            <person name="Pavlidis P."/>
            <person name="Sarris P.F."/>
        </authorList>
    </citation>
    <scope>NUCLEOTIDE SEQUENCE [LARGE SCALE GENOMIC DNA]</scope>
    <source>
        <strain evidence="2">cv. PFS-1207/04</strain>
    </source>
</reference>
<protein>
    <submittedName>
        <fullName evidence="1">Uncharacterized protein</fullName>
    </submittedName>
</protein>
<evidence type="ECO:0000313" key="1">
    <source>
        <dbReference type="EMBL" id="KAF3593879.1"/>
    </source>
</evidence>
<name>A0ABQ7EA55_BRACR</name>
<dbReference type="EMBL" id="QGKV02000299">
    <property type="protein sequence ID" value="KAF3593879.1"/>
    <property type="molecule type" value="Genomic_DNA"/>
</dbReference>
<gene>
    <name evidence="1" type="ORF">DY000_02023976</name>
</gene>
<proteinExistence type="predicted"/>
<comment type="caution">
    <text evidence="1">The sequence shown here is derived from an EMBL/GenBank/DDBJ whole genome shotgun (WGS) entry which is preliminary data.</text>
</comment>
<evidence type="ECO:0000313" key="2">
    <source>
        <dbReference type="Proteomes" id="UP000266723"/>
    </source>
</evidence>
<sequence length="274" mass="30189">MFVLVLGDNLVVSWYRSRILGHVVCGYNQCCFLDVALYHSIHGPSFLARRPFITRRCFVNPEVVLNPEVMWESGVSPLDPEIVSGPEGLVGTRRTRRSFENPEVLSDPEVVFRTLRSNKDPESKSVSSSGSTFALYVICSMPESKRVSSSGIDARVGAGGSLNRNLEVAGVAHSQQASPGQGITPVIFLSQVLLRSGTCSNLEENKFPRDRPGSSRRFQVDRPKKIQDHGLACRWMARLVGLAGEDHLYLLKYAVGDLVPRSEAGILSLEFALQ</sequence>
<dbReference type="Proteomes" id="UP000266723">
    <property type="component" value="Unassembled WGS sequence"/>
</dbReference>